<evidence type="ECO:0000256" key="2">
    <source>
        <dbReference type="ARBA" id="ARBA00023002"/>
    </source>
</evidence>
<dbReference type="PIRSF" id="PIRSF006815">
    <property type="entry name" value="GcvPA"/>
    <property type="match status" value="1"/>
</dbReference>
<dbReference type="InterPro" id="IPR015424">
    <property type="entry name" value="PyrdxlP-dep_Trfase"/>
</dbReference>
<comment type="similarity">
    <text evidence="4">Belongs to the GcvP family. N-terminal subunit subfamily.</text>
</comment>
<dbReference type="InterPro" id="IPR015421">
    <property type="entry name" value="PyrdxlP-dep_Trfase_major"/>
</dbReference>
<evidence type="ECO:0000313" key="8">
    <source>
        <dbReference type="Proteomes" id="UP000215361"/>
    </source>
</evidence>
<comment type="function">
    <text evidence="1 4">The glycine cleavage system catalyzes the degradation of glycine. The P protein binds the alpha-amino group of glycine through its pyridoxal phosphate cofactor; CO(2) is released and the remaining methylamine moiety is then transferred to the lipoamide cofactor of the H protein.</text>
</comment>
<evidence type="ECO:0000256" key="1">
    <source>
        <dbReference type="ARBA" id="ARBA00003788"/>
    </source>
</evidence>
<proteinExistence type="inferred from homology"/>
<organism evidence="7 9">
    <name type="scientific">Finegoldia magna</name>
    <name type="common">Peptostreptococcus magnus</name>
    <dbReference type="NCBI Taxonomy" id="1260"/>
    <lineage>
        <taxon>Bacteria</taxon>
        <taxon>Bacillati</taxon>
        <taxon>Bacillota</taxon>
        <taxon>Tissierellia</taxon>
        <taxon>Tissierellales</taxon>
        <taxon>Peptoniphilaceae</taxon>
        <taxon>Finegoldia</taxon>
    </lineage>
</organism>
<comment type="subunit">
    <text evidence="4">The glycine cleavage system is composed of four proteins: P, T, L and H. In this organism, the P 'protein' is a heterodimer of two subunits.</text>
</comment>
<dbReference type="PANTHER" id="PTHR42806:SF1">
    <property type="entry name" value="GLYCINE DEHYDROGENASE (DECARBOXYLATING)"/>
    <property type="match status" value="1"/>
</dbReference>
<dbReference type="SUPFAM" id="SSF53383">
    <property type="entry name" value="PLP-dependent transferases"/>
    <property type="match status" value="1"/>
</dbReference>
<dbReference type="Gene3D" id="3.40.640.10">
    <property type="entry name" value="Type I PLP-dependent aspartate aminotransferase-like (Major domain)"/>
    <property type="match status" value="1"/>
</dbReference>
<reference evidence="7 9" key="3">
    <citation type="submission" date="2020-05" db="EMBL/GenBank/DDBJ databases">
        <title>FDA dAtabase for Regulatory Grade micrObial Sequences (FDA-ARGOS): Supporting development and validation of Infectious Disease Dx tests.</title>
        <authorList>
            <person name="Pederson C."/>
            <person name="Tallon L."/>
            <person name="Sadzewicz L."/>
            <person name="Zhao X."/>
            <person name="Vavikolanu K."/>
            <person name="Mehta A."/>
            <person name="Aluvathingal J."/>
            <person name="Nadendla S."/>
            <person name="Myers T."/>
            <person name="Yan Y."/>
            <person name="Sichtig H."/>
        </authorList>
    </citation>
    <scope>NUCLEOTIDE SEQUENCE [LARGE SCALE GENOMIC DNA]</scope>
    <source>
        <strain evidence="7 9">FDAARGOS_764</strain>
    </source>
</reference>
<dbReference type="RefSeq" id="WP_002841324.1">
    <property type="nucleotide sequence ID" value="NZ_CAUPFM010000003.1"/>
</dbReference>
<protein>
    <recommendedName>
        <fullName evidence="4">Probable glycine dehydrogenase (decarboxylating) subunit 1</fullName>
        <ecNumber evidence="4">1.4.4.2</ecNumber>
    </recommendedName>
    <alternativeName>
        <fullName evidence="4">Glycine cleavage system P-protein subunit 1</fullName>
    </alternativeName>
    <alternativeName>
        <fullName evidence="4">Glycine decarboxylase subunit 1</fullName>
    </alternativeName>
    <alternativeName>
        <fullName evidence="4">Glycine dehydrogenase (aminomethyl-transferring) subunit 1</fullName>
    </alternativeName>
</protein>
<dbReference type="Proteomes" id="UP000215361">
    <property type="component" value="Unassembled WGS sequence"/>
</dbReference>
<comment type="catalytic activity">
    <reaction evidence="3 4">
        <text>N(6)-[(R)-lipoyl]-L-lysyl-[glycine-cleavage complex H protein] + glycine + H(+) = N(6)-[(R)-S(8)-aminomethyldihydrolipoyl]-L-lysyl-[glycine-cleavage complex H protein] + CO2</text>
        <dbReference type="Rhea" id="RHEA:24304"/>
        <dbReference type="Rhea" id="RHEA-COMP:10494"/>
        <dbReference type="Rhea" id="RHEA-COMP:10495"/>
        <dbReference type="ChEBI" id="CHEBI:15378"/>
        <dbReference type="ChEBI" id="CHEBI:16526"/>
        <dbReference type="ChEBI" id="CHEBI:57305"/>
        <dbReference type="ChEBI" id="CHEBI:83099"/>
        <dbReference type="ChEBI" id="CHEBI:83143"/>
        <dbReference type="EC" id="1.4.4.2"/>
    </reaction>
</comment>
<dbReference type="InterPro" id="IPR015422">
    <property type="entry name" value="PyrdxlP-dep_Trfase_small"/>
</dbReference>
<reference evidence="8" key="2">
    <citation type="submission" date="2017-04" db="EMBL/GenBank/DDBJ databases">
        <title>Finegoldia magna isolated from orthopedic joint implant-associated infections.</title>
        <authorList>
            <person name="Bjorklund S."/>
            <person name="Bruggemann H."/>
            <person name="Jensen A."/>
            <person name="Hellmark B."/>
            <person name="Soderquist B."/>
        </authorList>
    </citation>
    <scope>NUCLEOTIDE SEQUENCE [LARGE SCALE GENOMIC DNA]</scope>
    <source>
        <strain evidence="8">08T492</strain>
    </source>
</reference>
<dbReference type="HAMAP" id="MF_00712">
    <property type="entry name" value="GcvPA"/>
    <property type="match status" value="1"/>
</dbReference>
<evidence type="ECO:0000256" key="4">
    <source>
        <dbReference type="HAMAP-Rule" id="MF_00712"/>
    </source>
</evidence>
<dbReference type="Proteomes" id="UP000502899">
    <property type="component" value="Chromosome"/>
</dbReference>
<accession>A0A133N3A3</accession>
<dbReference type="Pfam" id="PF02347">
    <property type="entry name" value="GDC-P"/>
    <property type="match status" value="1"/>
</dbReference>
<dbReference type="GO" id="GO:0019464">
    <property type="term" value="P:glycine decarboxylation via glycine cleavage system"/>
    <property type="evidence" value="ECO:0007669"/>
    <property type="project" value="UniProtKB-UniRule"/>
</dbReference>
<dbReference type="InterPro" id="IPR020581">
    <property type="entry name" value="GDC_P"/>
</dbReference>
<dbReference type="GO" id="GO:0004375">
    <property type="term" value="F:glycine dehydrogenase (decarboxylating) activity"/>
    <property type="evidence" value="ECO:0007669"/>
    <property type="project" value="UniProtKB-EC"/>
</dbReference>
<sequence length="448" mass="50204">MYPYISVTDQEIEEMLKTIGISSLDELYSDVPENVQFKGELNIPKAKSEEEVRRYFKDIFAKNISTDDKVCFLGGGAYDRYVPSVIPAMASRSEFYTSYTPYQPEISQGTLSYIFEYQTMMANLTGMPISNASLYDGGTAITEAALMTIQKSKKSKILCADTVSPSAKEILLTYCHDRGVEVEFVPMKDLLTDMDELEKMMTDEVGTVIVQSPNYYGYIEDVKKYEELTHSIKKNYLIMSADPMSLGLLKKPSEYNVDVVVGEAQQFGVNLQYGGPYLGYMCFTDEFVRKFPGRVVGQTTDEDGKRSFVLTLSAREQHIKRDRATSNICSNQGVNLLAASIYLSLLGKAGIKEVATQSLQKAHYLFEELKKLDKVKVLSEKPFFDEFTIGFDKDTEEVKKALFDKGFLAGISIKEATNGCGNGLIIAVTEKRTKEEMDNFVAAVKEVL</sequence>
<dbReference type="GO" id="GO:0009116">
    <property type="term" value="P:nucleoside metabolic process"/>
    <property type="evidence" value="ECO:0007669"/>
    <property type="project" value="InterPro"/>
</dbReference>
<dbReference type="Gene3D" id="3.90.1150.10">
    <property type="entry name" value="Aspartate Aminotransferase, domain 1"/>
    <property type="match status" value="1"/>
</dbReference>
<keyword evidence="2 4" id="KW-0560">Oxidoreductase</keyword>
<evidence type="ECO:0000313" key="7">
    <source>
        <dbReference type="EMBL" id="QKH79600.1"/>
    </source>
</evidence>
<gene>
    <name evidence="4 7" type="primary">gcvPA</name>
    <name evidence="6" type="ORF">B9N56_02040</name>
    <name evidence="7" type="ORF">FOC70_04170</name>
</gene>
<evidence type="ECO:0000259" key="5">
    <source>
        <dbReference type="Pfam" id="PF02347"/>
    </source>
</evidence>
<dbReference type="EMBL" id="NDYI01000006">
    <property type="protein sequence ID" value="OXZ39154.1"/>
    <property type="molecule type" value="Genomic_DNA"/>
</dbReference>
<dbReference type="InterPro" id="IPR049315">
    <property type="entry name" value="GDC-P_N"/>
</dbReference>
<name>A0A133N3A3_FINMA</name>
<dbReference type="EC" id="1.4.4.2" evidence="4"/>
<dbReference type="NCBIfam" id="NF001696">
    <property type="entry name" value="PRK00451.1"/>
    <property type="match status" value="1"/>
</dbReference>
<feature type="domain" description="Glycine cleavage system P-protein N-terminal" evidence="5">
    <location>
        <begin position="4"/>
        <end position="442"/>
    </location>
</feature>
<evidence type="ECO:0000313" key="9">
    <source>
        <dbReference type="Proteomes" id="UP000502899"/>
    </source>
</evidence>
<dbReference type="InterPro" id="IPR023010">
    <property type="entry name" value="GcvPA"/>
</dbReference>
<dbReference type="CDD" id="cd00613">
    <property type="entry name" value="GDC-P"/>
    <property type="match status" value="1"/>
</dbReference>
<dbReference type="AlphaFoldDB" id="A0A133N3A3"/>
<dbReference type="PANTHER" id="PTHR42806">
    <property type="entry name" value="GLYCINE CLEAVAGE SYSTEM P-PROTEIN"/>
    <property type="match status" value="1"/>
</dbReference>
<dbReference type="EMBL" id="CP054000">
    <property type="protein sequence ID" value="QKH79600.1"/>
    <property type="molecule type" value="Genomic_DNA"/>
</dbReference>
<evidence type="ECO:0000256" key="3">
    <source>
        <dbReference type="ARBA" id="ARBA00049026"/>
    </source>
</evidence>
<evidence type="ECO:0000313" key="6">
    <source>
        <dbReference type="EMBL" id="OXZ39154.1"/>
    </source>
</evidence>
<reference evidence="6" key="1">
    <citation type="journal article" date="2017" name="J. Clin. Microbiol.">
        <title>Finegoldia magna Isolated from Orthopedic Joint Implant-Associated Infections.</title>
        <authorList>
            <person name="Soderquist B."/>
            <person name="Bjorklund S."/>
            <person name="Hellmark B."/>
            <person name="Jensen A."/>
            <person name="Bruggemann H."/>
        </authorList>
    </citation>
    <scope>NUCLEOTIDE SEQUENCE</scope>
    <source>
        <strain evidence="6">08T492</strain>
    </source>
</reference>